<proteinExistence type="predicted"/>
<dbReference type="EMBL" id="JAACFV010000050">
    <property type="protein sequence ID" value="KAF7508687.1"/>
    <property type="molecule type" value="Genomic_DNA"/>
</dbReference>
<dbReference type="AlphaFoldDB" id="A0A8H7AKL6"/>
<keyword evidence="2" id="KW-1185">Reference proteome</keyword>
<comment type="caution">
    <text evidence="1">The sequence shown here is derived from an EMBL/GenBank/DDBJ whole genome shotgun (WGS) entry which is preliminary data.</text>
</comment>
<accession>A0A8H7AKL6</accession>
<evidence type="ECO:0000313" key="2">
    <source>
        <dbReference type="Proteomes" id="UP000606974"/>
    </source>
</evidence>
<protein>
    <submittedName>
        <fullName evidence="1">Uncharacterized protein</fullName>
    </submittedName>
</protein>
<dbReference type="Proteomes" id="UP000606974">
    <property type="component" value="Unassembled WGS sequence"/>
</dbReference>
<evidence type="ECO:0000313" key="1">
    <source>
        <dbReference type="EMBL" id="KAF7508687.1"/>
    </source>
</evidence>
<gene>
    <name evidence="1" type="ORF">GJ744_008934</name>
</gene>
<sequence length="95" mass="10623">MLDGRLRIGIRFYGVIRLGVIEIDIQRPGLHGALAKNEILHVSLSVFNDAKNGCFRAVSMVTLKVLESFGRKSGDQLKKSHIEHELFLLSTVGYE</sequence>
<reference evidence="1" key="1">
    <citation type="submission" date="2020-02" db="EMBL/GenBank/DDBJ databases">
        <authorList>
            <person name="Palmer J.M."/>
        </authorList>
    </citation>
    <scope>NUCLEOTIDE SEQUENCE</scope>
    <source>
        <strain evidence="1">EPUS1.4</strain>
        <tissue evidence="1">Thallus</tissue>
    </source>
</reference>
<organism evidence="1 2">
    <name type="scientific">Endocarpon pusillum</name>
    <dbReference type="NCBI Taxonomy" id="364733"/>
    <lineage>
        <taxon>Eukaryota</taxon>
        <taxon>Fungi</taxon>
        <taxon>Dikarya</taxon>
        <taxon>Ascomycota</taxon>
        <taxon>Pezizomycotina</taxon>
        <taxon>Eurotiomycetes</taxon>
        <taxon>Chaetothyriomycetidae</taxon>
        <taxon>Verrucariales</taxon>
        <taxon>Verrucariaceae</taxon>
        <taxon>Endocarpon</taxon>
    </lineage>
</organism>
<name>A0A8H7AKL6_9EURO</name>